<evidence type="ECO:0000313" key="3">
    <source>
        <dbReference type="Proteomes" id="UP000265926"/>
    </source>
</evidence>
<dbReference type="GO" id="GO:0006261">
    <property type="term" value="P:DNA-templated DNA replication"/>
    <property type="evidence" value="ECO:0007669"/>
    <property type="project" value="TreeGrafter"/>
</dbReference>
<dbReference type="InterPro" id="IPR027417">
    <property type="entry name" value="P-loop_NTPase"/>
</dbReference>
<accession>A0A399SL63</accession>
<name>A0A399SL63_9BACT</name>
<evidence type="ECO:0000313" key="2">
    <source>
        <dbReference type="EMBL" id="RIJ43948.1"/>
    </source>
</evidence>
<protein>
    <submittedName>
        <fullName evidence="2">AAA family ATPase</fullName>
    </submittedName>
</protein>
<feature type="region of interest" description="Disordered" evidence="1">
    <location>
        <begin position="1"/>
        <end position="29"/>
    </location>
</feature>
<dbReference type="Gene3D" id="3.40.50.300">
    <property type="entry name" value="P-loop containing nucleotide triphosphate hydrolases"/>
    <property type="match status" value="1"/>
</dbReference>
<proteinExistence type="predicted"/>
<dbReference type="PANTHER" id="PTHR11669">
    <property type="entry name" value="REPLICATION FACTOR C / DNA POLYMERASE III GAMMA-TAU SUBUNIT"/>
    <property type="match status" value="1"/>
</dbReference>
<gene>
    <name evidence="2" type="ORF">D1614_24655</name>
</gene>
<dbReference type="Proteomes" id="UP000265926">
    <property type="component" value="Unassembled WGS sequence"/>
</dbReference>
<evidence type="ECO:0000256" key="1">
    <source>
        <dbReference type="SAM" id="MobiDB-lite"/>
    </source>
</evidence>
<reference evidence="2 3" key="1">
    <citation type="submission" date="2018-08" db="EMBL/GenBank/DDBJ databases">
        <title>Pallidiluteibacterium maritimus gen. nov., sp. nov., isolated from coastal sediment.</title>
        <authorList>
            <person name="Zhou L.Y."/>
        </authorList>
    </citation>
    <scope>NUCLEOTIDE SEQUENCE [LARGE SCALE GENOMIC DNA]</scope>
    <source>
        <strain evidence="2 3">XSD2</strain>
    </source>
</reference>
<dbReference type="Pfam" id="PF13177">
    <property type="entry name" value="DNA_pol3_delta2"/>
    <property type="match status" value="1"/>
</dbReference>
<dbReference type="PANTHER" id="PTHR11669:SF0">
    <property type="entry name" value="PROTEIN STICHEL-LIKE 2"/>
    <property type="match status" value="1"/>
</dbReference>
<keyword evidence="3" id="KW-1185">Reference proteome</keyword>
<dbReference type="InterPro" id="IPR050238">
    <property type="entry name" value="DNA_Rep/Repair_Clamp_Loader"/>
</dbReference>
<sequence>MVERDENTSDMFGGAPPAPSAPSLPETAPAADGAAYQVLARKYRPRTFEDLIGQEAMVRTLKNAFATGRIAHAFMLTGVRGVGKTTTARLLARALNYESDTVHGPTVDLSSEGRHCRAIIEGRHMDVLEMDAASRTKVDEMRELLDSVRYAPVEARYKVYVIDEVHMLSTAAFNA</sequence>
<dbReference type="AlphaFoldDB" id="A0A399SL63"/>
<dbReference type="OrthoDB" id="9810148at2"/>
<dbReference type="SUPFAM" id="SSF52540">
    <property type="entry name" value="P-loop containing nucleoside triphosphate hydrolases"/>
    <property type="match status" value="1"/>
</dbReference>
<feature type="non-terminal residue" evidence="2">
    <location>
        <position position="175"/>
    </location>
</feature>
<dbReference type="EMBL" id="QWGR01000205">
    <property type="protein sequence ID" value="RIJ43948.1"/>
    <property type="molecule type" value="Genomic_DNA"/>
</dbReference>
<organism evidence="2 3">
    <name type="scientific">Maribellus luteus</name>
    <dbReference type="NCBI Taxonomy" id="2305463"/>
    <lineage>
        <taxon>Bacteria</taxon>
        <taxon>Pseudomonadati</taxon>
        <taxon>Bacteroidota</taxon>
        <taxon>Bacteroidia</taxon>
        <taxon>Marinilabiliales</taxon>
        <taxon>Prolixibacteraceae</taxon>
        <taxon>Maribellus</taxon>
    </lineage>
</organism>
<comment type="caution">
    <text evidence="2">The sequence shown here is derived from an EMBL/GenBank/DDBJ whole genome shotgun (WGS) entry which is preliminary data.</text>
</comment>